<dbReference type="Proteomes" id="UP001164693">
    <property type="component" value="Chromosome"/>
</dbReference>
<dbReference type="PANTHER" id="PTHR43542">
    <property type="entry name" value="METHYLTRANSFERASE"/>
    <property type="match status" value="1"/>
</dbReference>
<dbReference type="EMBL" id="CP097463">
    <property type="protein sequence ID" value="WAX57814.1"/>
    <property type="molecule type" value="Genomic_DNA"/>
</dbReference>
<keyword evidence="2 4" id="KW-0808">Transferase</keyword>
<dbReference type="InterPro" id="IPR029063">
    <property type="entry name" value="SAM-dependent_MTases_sf"/>
</dbReference>
<evidence type="ECO:0000256" key="2">
    <source>
        <dbReference type="ARBA" id="ARBA00022679"/>
    </source>
</evidence>
<dbReference type="GO" id="GO:0052913">
    <property type="term" value="F:16S rRNA (guanine(966)-N(2))-methyltransferase activity"/>
    <property type="evidence" value="ECO:0007669"/>
    <property type="project" value="UniProtKB-EC"/>
</dbReference>
<evidence type="ECO:0000313" key="5">
    <source>
        <dbReference type="Proteomes" id="UP001164693"/>
    </source>
</evidence>
<dbReference type="Pfam" id="PF03602">
    <property type="entry name" value="Cons_hypoth95"/>
    <property type="match status" value="1"/>
</dbReference>
<name>A0ABY7JZH4_9ACTN</name>
<dbReference type="InterPro" id="IPR002052">
    <property type="entry name" value="DNA_methylase_N6_adenine_CS"/>
</dbReference>
<dbReference type="PROSITE" id="PS00092">
    <property type="entry name" value="N6_MTASE"/>
    <property type="match status" value="1"/>
</dbReference>
<dbReference type="NCBIfam" id="TIGR00095">
    <property type="entry name" value="16S rRNA (guanine(966)-N(2))-methyltransferase RsmD"/>
    <property type="match status" value="1"/>
</dbReference>
<evidence type="ECO:0000256" key="1">
    <source>
        <dbReference type="ARBA" id="ARBA00022603"/>
    </source>
</evidence>
<dbReference type="PIRSF" id="PIRSF004553">
    <property type="entry name" value="CHP00095"/>
    <property type="match status" value="1"/>
</dbReference>
<accession>A0ABY7JZH4</accession>
<dbReference type="InterPro" id="IPR004398">
    <property type="entry name" value="RNA_MeTrfase_RsmD"/>
</dbReference>
<dbReference type="SUPFAM" id="SSF53335">
    <property type="entry name" value="S-adenosyl-L-methionine-dependent methyltransferases"/>
    <property type="match status" value="1"/>
</dbReference>
<gene>
    <name evidence="4" type="primary">rsmD</name>
    <name evidence="4" type="ORF">M6B22_03370</name>
</gene>
<dbReference type="Gene3D" id="3.40.50.150">
    <property type="entry name" value="Vaccinia Virus protein VP39"/>
    <property type="match status" value="1"/>
</dbReference>
<dbReference type="RefSeq" id="WP_269444361.1">
    <property type="nucleotide sequence ID" value="NZ_CP097463.1"/>
</dbReference>
<keyword evidence="1 4" id="KW-0489">Methyltransferase</keyword>
<protein>
    <submittedName>
        <fullName evidence="4">16S rRNA (Guanine(966)-N(2))-methyltransferase RsmD</fullName>
        <ecNumber evidence="4">2.1.1.171</ecNumber>
    </submittedName>
</protein>
<dbReference type="EC" id="2.1.1.171" evidence="4"/>
<evidence type="ECO:0000256" key="3">
    <source>
        <dbReference type="SAM" id="MobiDB-lite"/>
    </source>
</evidence>
<reference evidence="4" key="1">
    <citation type="submission" date="2022-05" db="EMBL/GenBank/DDBJ databases">
        <title>Jatrophihabitans sp. SB3-54 whole genome sequence.</title>
        <authorList>
            <person name="Suh M.K."/>
            <person name="Eom M.K."/>
            <person name="Kim J.S."/>
            <person name="Kim H.S."/>
            <person name="Do H.E."/>
            <person name="Shin Y.K."/>
            <person name="Lee J.-S."/>
        </authorList>
    </citation>
    <scope>NUCLEOTIDE SEQUENCE</scope>
    <source>
        <strain evidence="4">SB3-54</strain>
    </source>
</reference>
<organism evidence="4 5">
    <name type="scientific">Jatrophihabitans cynanchi</name>
    <dbReference type="NCBI Taxonomy" id="2944128"/>
    <lineage>
        <taxon>Bacteria</taxon>
        <taxon>Bacillati</taxon>
        <taxon>Actinomycetota</taxon>
        <taxon>Actinomycetes</taxon>
        <taxon>Jatrophihabitantales</taxon>
        <taxon>Jatrophihabitantaceae</taxon>
        <taxon>Jatrophihabitans</taxon>
    </lineage>
</organism>
<keyword evidence="5" id="KW-1185">Reference proteome</keyword>
<proteinExistence type="predicted"/>
<dbReference type="PANTHER" id="PTHR43542:SF1">
    <property type="entry name" value="METHYLTRANSFERASE"/>
    <property type="match status" value="1"/>
</dbReference>
<dbReference type="CDD" id="cd02440">
    <property type="entry name" value="AdoMet_MTases"/>
    <property type="match status" value="1"/>
</dbReference>
<feature type="region of interest" description="Disordered" evidence="3">
    <location>
        <begin position="1"/>
        <end position="26"/>
    </location>
</feature>
<evidence type="ECO:0000313" key="4">
    <source>
        <dbReference type="EMBL" id="WAX57814.1"/>
    </source>
</evidence>
<sequence length="183" mass="19535">MRIVSGAAKGRRLRVPARGTRPTSDRAREGLFNSLGSLVDLAGARVLDLFAGSGAVGLEALSRGAGQATFVESDRAACEVLRRNVQAVGLPGATVLRRPVAPVLAERPDEPYQFVFADPPYALAEAAVRAVLGSLLDGDWLADGALLVLERSARAPEPQWPEGVAVVMNRRYGEGMLWYGRAR</sequence>